<evidence type="ECO:0000313" key="2">
    <source>
        <dbReference type="Proteomes" id="UP001498398"/>
    </source>
</evidence>
<keyword evidence="2" id="KW-1185">Reference proteome</keyword>
<sequence>MYAVFLDTNWKEIGTRWGLRDVLSTITTIPVQIFEGRDIDEYSIAQKMSWAAYRQTTRPEDQAYCLMGIFNVNMPPIYGEGGVAAFMRLQQEIIKVSDDRSIFAWTSKSEDDSKVRGLLARSPEEFRASGGVRMADLEESSIGAKSSFSFANNGLRIHLPIAPNRNGSSSSEGTIFLASLHCCCPCERHSTGSCLFIYLQKIGEQQYVRYRPNEVVVTSSSAESKDWKEVVIKENSLPRKAKRSSGSETKIVDIRLSSSNQQQLRQFTAHKPPIVDSIIVRMGYLTSTLLYDPSSAFHKDSFSLVLGISASRDGVNGTVETVAAIQGNIRNNPTLLDGIPNQCLPADSVQLPMKKGLMHAHLQMTGTVRRILEIYYELMDDQSQIMLQPEPPILGCVFTVPLSVGGLPYEFVGILPRYSFDRGLRSSRYDYIPVYTNNPRLLIYREQNSEPRFFVVLGLHESGEVWTDVWWSSEYNHQTLDYEKMWLSYLDSGHRKPKAASASATIDHHSSRWDIATTVQKIQDTTLQIGSHLLRFDTKTNDT</sequence>
<comment type="caution">
    <text evidence="1">The sequence shown here is derived from an EMBL/GenBank/DDBJ whole genome shotgun (WGS) entry which is preliminary data.</text>
</comment>
<dbReference type="PANTHER" id="PTHR10622:SF12">
    <property type="entry name" value="HET DOMAIN-CONTAINING PROTEIN"/>
    <property type="match status" value="1"/>
</dbReference>
<dbReference type="PANTHER" id="PTHR10622">
    <property type="entry name" value="HET DOMAIN-CONTAINING PROTEIN"/>
    <property type="match status" value="1"/>
</dbReference>
<dbReference type="Proteomes" id="UP001498398">
    <property type="component" value="Unassembled WGS sequence"/>
</dbReference>
<proteinExistence type="predicted"/>
<evidence type="ECO:0000313" key="1">
    <source>
        <dbReference type="EMBL" id="KAK7446258.1"/>
    </source>
</evidence>
<accession>A0ABR1J2E5</accession>
<dbReference type="EMBL" id="JBANRG010000044">
    <property type="protein sequence ID" value="KAK7446258.1"/>
    <property type="molecule type" value="Genomic_DNA"/>
</dbReference>
<name>A0ABR1J2E5_9AGAR</name>
<organism evidence="1 2">
    <name type="scientific">Marasmiellus scandens</name>
    <dbReference type="NCBI Taxonomy" id="2682957"/>
    <lineage>
        <taxon>Eukaryota</taxon>
        <taxon>Fungi</taxon>
        <taxon>Dikarya</taxon>
        <taxon>Basidiomycota</taxon>
        <taxon>Agaricomycotina</taxon>
        <taxon>Agaricomycetes</taxon>
        <taxon>Agaricomycetidae</taxon>
        <taxon>Agaricales</taxon>
        <taxon>Marasmiineae</taxon>
        <taxon>Omphalotaceae</taxon>
        <taxon>Marasmiellus</taxon>
    </lineage>
</organism>
<gene>
    <name evidence="1" type="ORF">VKT23_014463</name>
</gene>
<reference evidence="1 2" key="1">
    <citation type="submission" date="2024-01" db="EMBL/GenBank/DDBJ databases">
        <title>A draft genome for the cacao thread blight pathogen Marasmiellus scandens.</title>
        <authorList>
            <person name="Baruah I.K."/>
            <person name="Leung J."/>
            <person name="Bukari Y."/>
            <person name="Amoako-Attah I."/>
            <person name="Meinhardt L.W."/>
            <person name="Bailey B.A."/>
            <person name="Cohen S.P."/>
        </authorList>
    </citation>
    <scope>NUCLEOTIDE SEQUENCE [LARGE SCALE GENOMIC DNA]</scope>
    <source>
        <strain evidence="1 2">GH-19</strain>
    </source>
</reference>
<protein>
    <submittedName>
        <fullName evidence="1">Uncharacterized protein</fullName>
    </submittedName>
</protein>